<proteinExistence type="predicted"/>
<dbReference type="GO" id="GO:0016020">
    <property type="term" value="C:membrane"/>
    <property type="evidence" value="ECO:0007669"/>
    <property type="project" value="TreeGrafter"/>
</dbReference>
<dbReference type="Proteomes" id="UP000054937">
    <property type="component" value="Unassembled WGS sequence"/>
</dbReference>
<name>A0A0V0QKJ7_PSEPJ</name>
<reference evidence="4 5" key="1">
    <citation type="journal article" date="2015" name="Sci. Rep.">
        <title>Genome of the facultative scuticociliatosis pathogen Pseudocohnilembus persalinus provides insight into its virulence through horizontal gene transfer.</title>
        <authorList>
            <person name="Xiong J."/>
            <person name="Wang G."/>
            <person name="Cheng J."/>
            <person name="Tian M."/>
            <person name="Pan X."/>
            <person name="Warren A."/>
            <person name="Jiang C."/>
            <person name="Yuan D."/>
            <person name="Miao W."/>
        </authorList>
    </citation>
    <scope>NUCLEOTIDE SEQUENCE [LARGE SCALE GENOMIC DNA]</scope>
    <source>
        <strain evidence="4">36N120E</strain>
    </source>
</reference>
<dbReference type="InParanoid" id="A0A0V0QKJ7"/>
<accession>A0A0V0QKJ7</accession>
<dbReference type="GO" id="GO:0048015">
    <property type="term" value="P:phosphatidylinositol-mediated signaling"/>
    <property type="evidence" value="ECO:0007669"/>
    <property type="project" value="TreeGrafter"/>
</dbReference>
<evidence type="ECO:0000256" key="2">
    <source>
        <dbReference type="ARBA" id="ARBA00022777"/>
    </source>
</evidence>
<protein>
    <submittedName>
        <fullName evidence="4">Protein kinase-like domain</fullName>
    </submittedName>
</protein>
<keyword evidence="5" id="KW-1185">Reference proteome</keyword>
<dbReference type="PROSITE" id="PS50290">
    <property type="entry name" value="PI3_4_KINASE_3"/>
    <property type="match status" value="1"/>
</dbReference>
<feature type="domain" description="PI3K/PI4K catalytic" evidence="3">
    <location>
        <begin position="1"/>
        <end position="89"/>
    </location>
</feature>
<evidence type="ECO:0000313" key="4">
    <source>
        <dbReference type="EMBL" id="KRX02549.1"/>
    </source>
</evidence>
<dbReference type="InterPro" id="IPR015433">
    <property type="entry name" value="PI3/4_kinase"/>
</dbReference>
<dbReference type="GO" id="GO:0046854">
    <property type="term" value="P:phosphatidylinositol phosphate biosynthetic process"/>
    <property type="evidence" value="ECO:0007669"/>
    <property type="project" value="InterPro"/>
</dbReference>
<evidence type="ECO:0000259" key="3">
    <source>
        <dbReference type="PROSITE" id="PS50290"/>
    </source>
</evidence>
<comment type="caution">
    <text evidence="4">The sequence shown here is derived from an EMBL/GenBank/DDBJ whole genome shotgun (WGS) entry which is preliminary data.</text>
</comment>
<dbReference type="AlphaFoldDB" id="A0A0V0QKJ7"/>
<dbReference type="InterPro" id="IPR011009">
    <property type="entry name" value="Kinase-like_dom_sf"/>
</dbReference>
<gene>
    <name evidence="4" type="ORF">PPERSA_11889</name>
</gene>
<dbReference type="GO" id="GO:0005737">
    <property type="term" value="C:cytoplasm"/>
    <property type="evidence" value="ECO:0007669"/>
    <property type="project" value="TreeGrafter"/>
</dbReference>
<dbReference type="OrthoDB" id="10264149at2759"/>
<dbReference type="EMBL" id="LDAU01000154">
    <property type="protein sequence ID" value="KRX02549.1"/>
    <property type="molecule type" value="Genomic_DNA"/>
</dbReference>
<sequence length="105" mass="12602">MEYARIMGGKDSDMYRYFKNCIFRGFIELKKNVESIIYLVKIMSEESELPCFVNFNIQEFRARFMENSTDSEYLALVDKLVDQSYDNWRTNQYDKFQNISNGIMI</sequence>
<dbReference type="SUPFAM" id="SSF56112">
    <property type="entry name" value="Protein kinase-like (PK-like)"/>
    <property type="match status" value="1"/>
</dbReference>
<dbReference type="PANTHER" id="PTHR10048:SF22">
    <property type="entry name" value="PHOSPHATIDYLINOSITOL 4-KINASE BETA"/>
    <property type="match status" value="1"/>
</dbReference>
<organism evidence="4 5">
    <name type="scientific">Pseudocohnilembus persalinus</name>
    <name type="common">Ciliate</name>
    <dbReference type="NCBI Taxonomy" id="266149"/>
    <lineage>
        <taxon>Eukaryota</taxon>
        <taxon>Sar</taxon>
        <taxon>Alveolata</taxon>
        <taxon>Ciliophora</taxon>
        <taxon>Intramacronucleata</taxon>
        <taxon>Oligohymenophorea</taxon>
        <taxon>Scuticociliatia</taxon>
        <taxon>Philasterida</taxon>
        <taxon>Pseudocohnilembidae</taxon>
        <taxon>Pseudocohnilembus</taxon>
    </lineage>
</organism>
<dbReference type="InterPro" id="IPR000403">
    <property type="entry name" value="PI3/4_kinase_cat_dom"/>
</dbReference>
<dbReference type="Gene3D" id="1.10.1070.11">
    <property type="entry name" value="Phosphatidylinositol 3-/4-kinase, catalytic domain"/>
    <property type="match status" value="1"/>
</dbReference>
<dbReference type="InterPro" id="IPR036940">
    <property type="entry name" value="PI3/4_kinase_cat_sf"/>
</dbReference>
<dbReference type="PANTHER" id="PTHR10048">
    <property type="entry name" value="PHOSPHATIDYLINOSITOL KINASE"/>
    <property type="match status" value="1"/>
</dbReference>
<keyword evidence="1" id="KW-0808">Transferase</keyword>
<dbReference type="GO" id="GO:0004430">
    <property type="term" value="F:1-phosphatidylinositol 4-kinase activity"/>
    <property type="evidence" value="ECO:0007669"/>
    <property type="project" value="TreeGrafter"/>
</dbReference>
<evidence type="ECO:0000256" key="1">
    <source>
        <dbReference type="ARBA" id="ARBA00022679"/>
    </source>
</evidence>
<keyword evidence="2 4" id="KW-0418">Kinase</keyword>
<evidence type="ECO:0000313" key="5">
    <source>
        <dbReference type="Proteomes" id="UP000054937"/>
    </source>
</evidence>